<dbReference type="RefSeq" id="WP_115858364.1">
    <property type="nucleotide sequence ID" value="NZ_QTSU01000001.1"/>
</dbReference>
<proteinExistence type="predicted"/>
<name>A0A371K4V8_9GAMM</name>
<evidence type="ECO:0000313" key="2">
    <source>
        <dbReference type="EMBL" id="RDZ28928.1"/>
    </source>
</evidence>
<evidence type="ECO:0000313" key="3">
    <source>
        <dbReference type="Proteomes" id="UP000264492"/>
    </source>
</evidence>
<dbReference type="OrthoDB" id="9813621at2"/>
<accession>A0A371K4V8</accession>
<reference evidence="2 3" key="1">
    <citation type="submission" date="2018-08" db="EMBL/GenBank/DDBJ databases">
        <title>Lysobacter sp. zong2l5, whole genome shotgun sequence.</title>
        <authorList>
            <person name="Zhang X."/>
            <person name="Feng G."/>
            <person name="Zhu H."/>
        </authorList>
    </citation>
    <scope>NUCLEOTIDE SEQUENCE [LARGE SCALE GENOMIC DNA]</scope>
    <source>
        <strain evidence="3">zong2l5</strain>
    </source>
</reference>
<feature type="transmembrane region" description="Helical" evidence="1">
    <location>
        <begin position="103"/>
        <end position="121"/>
    </location>
</feature>
<protein>
    <submittedName>
        <fullName evidence="2">Uncharacterized protein</fullName>
    </submittedName>
</protein>
<organism evidence="2 3">
    <name type="scientific">Lysobacter silvisoli</name>
    <dbReference type="NCBI Taxonomy" id="2293254"/>
    <lineage>
        <taxon>Bacteria</taxon>
        <taxon>Pseudomonadati</taxon>
        <taxon>Pseudomonadota</taxon>
        <taxon>Gammaproteobacteria</taxon>
        <taxon>Lysobacterales</taxon>
        <taxon>Lysobacteraceae</taxon>
        <taxon>Lysobacter</taxon>
    </lineage>
</organism>
<dbReference type="Proteomes" id="UP000264492">
    <property type="component" value="Unassembled WGS sequence"/>
</dbReference>
<keyword evidence="1" id="KW-0812">Transmembrane</keyword>
<feature type="transmembrane region" description="Helical" evidence="1">
    <location>
        <begin position="76"/>
        <end position="97"/>
    </location>
</feature>
<sequence>MTETIRNTWPSSPWRAAMWAAALALLLLPWVAMQFTGEVQWSPGDFVVFGAMLLGACGAMELGARMNGHLAYRVGVAVAVAAGFGLVWVNLAVGIVGSEGNPLNLMFAGVLLVPVIGALAARFKARGMAWTLAATAAAQAIAAAVVWWLGYTYEALLTCVFIALWAVSALLFRWAASAQR</sequence>
<feature type="transmembrane region" description="Helical" evidence="1">
    <location>
        <begin position="128"/>
        <end position="149"/>
    </location>
</feature>
<keyword evidence="1" id="KW-0472">Membrane</keyword>
<evidence type="ECO:0000256" key="1">
    <source>
        <dbReference type="SAM" id="Phobius"/>
    </source>
</evidence>
<feature type="transmembrane region" description="Helical" evidence="1">
    <location>
        <begin position="155"/>
        <end position="176"/>
    </location>
</feature>
<dbReference type="AlphaFoldDB" id="A0A371K4V8"/>
<gene>
    <name evidence="2" type="ORF">DX914_07440</name>
</gene>
<keyword evidence="3" id="KW-1185">Reference proteome</keyword>
<dbReference type="EMBL" id="QTSU01000001">
    <property type="protein sequence ID" value="RDZ28928.1"/>
    <property type="molecule type" value="Genomic_DNA"/>
</dbReference>
<feature type="transmembrane region" description="Helical" evidence="1">
    <location>
        <begin position="46"/>
        <end position="64"/>
    </location>
</feature>
<keyword evidence="1" id="KW-1133">Transmembrane helix</keyword>
<comment type="caution">
    <text evidence="2">The sequence shown here is derived from an EMBL/GenBank/DDBJ whole genome shotgun (WGS) entry which is preliminary data.</text>
</comment>